<reference evidence="2 3" key="1">
    <citation type="journal article" date="2024" name="bioRxiv">
        <title>A reference genome for Trichogramma kaykai: A tiny desert-dwelling parasitoid wasp with competing sex-ratio distorters.</title>
        <authorList>
            <person name="Culotta J."/>
            <person name="Lindsey A.R."/>
        </authorList>
    </citation>
    <scope>NUCLEOTIDE SEQUENCE [LARGE SCALE GENOMIC DNA]</scope>
    <source>
        <strain evidence="2 3">KSX58</strain>
    </source>
</reference>
<evidence type="ECO:0000313" key="3">
    <source>
        <dbReference type="Proteomes" id="UP001627154"/>
    </source>
</evidence>
<accession>A0ABD2WJ90</accession>
<proteinExistence type="predicted"/>
<dbReference type="Proteomes" id="UP001627154">
    <property type="component" value="Unassembled WGS sequence"/>
</dbReference>
<keyword evidence="3" id="KW-1185">Reference proteome</keyword>
<feature type="region of interest" description="Disordered" evidence="1">
    <location>
        <begin position="83"/>
        <end position="111"/>
    </location>
</feature>
<evidence type="ECO:0000313" key="2">
    <source>
        <dbReference type="EMBL" id="KAL3392637.1"/>
    </source>
</evidence>
<evidence type="ECO:0000256" key="1">
    <source>
        <dbReference type="SAM" id="MobiDB-lite"/>
    </source>
</evidence>
<protein>
    <submittedName>
        <fullName evidence="2">Uncharacterized protein</fullName>
    </submittedName>
</protein>
<dbReference type="AlphaFoldDB" id="A0ABD2WJ90"/>
<sequence length="111" mass="12257">MLQITAHLFAHVHFSEMVSLEDSHNMCDSYFSHIITEICVLIMADRGGEIDRIGIERRRRTAAAMVTAATSAAIIKRAVDLSSSSAEAAVPTRRVSRGTISDDGRWRRRAG</sequence>
<dbReference type="EMBL" id="JBJJXI010000102">
    <property type="protein sequence ID" value="KAL3392637.1"/>
    <property type="molecule type" value="Genomic_DNA"/>
</dbReference>
<comment type="caution">
    <text evidence="2">The sequence shown here is derived from an EMBL/GenBank/DDBJ whole genome shotgun (WGS) entry which is preliminary data.</text>
</comment>
<gene>
    <name evidence="2" type="ORF">TKK_012697</name>
</gene>
<organism evidence="2 3">
    <name type="scientific">Trichogramma kaykai</name>
    <dbReference type="NCBI Taxonomy" id="54128"/>
    <lineage>
        <taxon>Eukaryota</taxon>
        <taxon>Metazoa</taxon>
        <taxon>Ecdysozoa</taxon>
        <taxon>Arthropoda</taxon>
        <taxon>Hexapoda</taxon>
        <taxon>Insecta</taxon>
        <taxon>Pterygota</taxon>
        <taxon>Neoptera</taxon>
        <taxon>Endopterygota</taxon>
        <taxon>Hymenoptera</taxon>
        <taxon>Apocrita</taxon>
        <taxon>Proctotrupomorpha</taxon>
        <taxon>Chalcidoidea</taxon>
        <taxon>Trichogrammatidae</taxon>
        <taxon>Trichogramma</taxon>
    </lineage>
</organism>
<name>A0ABD2WJ90_9HYME</name>